<evidence type="ECO:0000259" key="1">
    <source>
        <dbReference type="Pfam" id="PF22316"/>
    </source>
</evidence>
<name>A0A845F342_9BACL</name>
<dbReference type="InterPro" id="IPR054527">
    <property type="entry name" value="BCE_2095-like_N"/>
</dbReference>
<protein>
    <recommendedName>
        <fullName evidence="1">BCE-2095-like N-terminal domain-containing protein</fullName>
    </recommendedName>
</protein>
<dbReference type="EMBL" id="WMEY01000005">
    <property type="protein sequence ID" value="MYL65095.1"/>
    <property type="molecule type" value="Genomic_DNA"/>
</dbReference>
<evidence type="ECO:0000313" key="3">
    <source>
        <dbReference type="Proteomes" id="UP000447833"/>
    </source>
</evidence>
<dbReference type="Proteomes" id="UP000447833">
    <property type="component" value="Unassembled WGS sequence"/>
</dbReference>
<organism evidence="2 3">
    <name type="scientific">Guptibacillus hwajinpoensis</name>
    <dbReference type="NCBI Taxonomy" id="208199"/>
    <lineage>
        <taxon>Bacteria</taxon>
        <taxon>Bacillati</taxon>
        <taxon>Bacillota</taxon>
        <taxon>Bacilli</taxon>
        <taxon>Bacillales</taxon>
        <taxon>Guptibacillaceae</taxon>
        <taxon>Guptibacillus</taxon>
    </lineage>
</organism>
<dbReference type="AlphaFoldDB" id="A0A845F342"/>
<dbReference type="Gene3D" id="3.40.50.1820">
    <property type="entry name" value="alpha/beta hydrolase"/>
    <property type="match status" value="1"/>
</dbReference>
<reference evidence="2 3" key="1">
    <citation type="submission" date="2019-11" db="EMBL/GenBank/DDBJ databases">
        <title>Genome sequences of 17 halophilic strains isolated from different environments.</title>
        <authorList>
            <person name="Furrow R.E."/>
        </authorList>
    </citation>
    <scope>NUCLEOTIDE SEQUENCE [LARGE SCALE GENOMIC DNA]</scope>
    <source>
        <strain evidence="2 3">22506_14_FS</strain>
    </source>
</reference>
<gene>
    <name evidence="2" type="ORF">GLW07_17190</name>
</gene>
<dbReference type="InterPro" id="IPR029058">
    <property type="entry name" value="AB_hydrolase_fold"/>
</dbReference>
<evidence type="ECO:0000313" key="2">
    <source>
        <dbReference type="EMBL" id="MYL65095.1"/>
    </source>
</evidence>
<comment type="caution">
    <text evidence="2">The sequence shown here is derived from an EMBL/GenBank/DDBJ whole genome shotgun (WGS) entry which is preliminary data.</text>
</comment>
<dbReference type="Pfam" id="PF22316">
    <property type="entry name" value="ABhydrolase-like_N"/>
    <property type="match status" value="1"/>
</dbReference>
<dbReference type="SUPFAM" id="SSF53474">
    <property type="entry name" value="alpha/beta-Hydrolases"/>
    <property type="match status" value="1"/>
</dbReference>
<feature type="domain" description="BCE-2095-like N-terminal" evidence="1">
    <location>
        <begin position="23"/>
        <end position="79"/>
    </location>
</feature>
<accession>A0A845F342</accession>
<proteinExistence type="predicted"/>
<sequence>MMEQAKEKFPQKRDRLGHWIASLYVLEGKHQEALAELHDVIQHGLWWNPEILSSDPELSALKPYAEFNTILLECKRMYEAEKKSAHAHCSTLGNQEAETVLFPLHWKGSNIEEFSKQWSHPEITNHYFMGFPQSSQLFSYQCYSWDDATMAMNEVRNTYQSFIQQHHLSEKVHIIAGASQGANIATQVSLRADVEDLHNFIAIVPAFDLKALQKILKNQLNPHARGCIITGDQDPFYETVLAAVQLFETYQIPCKLIVKEGMGHEFPSDFQGVLEEAVQYVTERDTSRDTLPGK</sequence>